<organism evidence="4 5">
    <name type="scientific">Sphaerotilus natans subsp. natans DSM 6575</name>
    <dbReference type="NCBI Taxonomy" id="1286631"/>
    <lineage>
        <taxon>Bacteria</taxon>
        <taxon>Pseudomonadati</taxon>
        <taxon>Pseudomonadota</taxon>
        <taxon>Betaproteobacteria</taxon>
        <taxon>Burkholderiales</taxon>
        <taxon>Sphaerotilaceae</taxon>
        <taxon>Sphaerotilus</taxon>
    </lineage>
</organism>
<dbReference type="Pfam" id="PF00378">
    <property type="entry name" value="ECH_1"/>
    <property type="match status" value="1"/>
</dbReference>
<dbReference type="STRING" id="34103.SAMN05421778_12913"/>
<gene>
    <name evidence="4" type="ORF">X805_36880</name>
</gene>
<dbReference type="Proteomes" id="UP000026714">
    <property type="component" value="Unassembled WGS sequence"/>
</dbReference>
<sequence>MTETTGFPVPAKTSTPPPVLLIEQPHPGVRVIRLNRPEVLNALNLRLRHALAEAFIQADADDDVRAVVLAGSPRAFCAGADLNEYRTATPAEIVKRGMGRLWDAIAQCRKPVIAAVRGHALGGGCELALHADLIIAGTGARFGQPEVRIGLMPGGGATQRLTRAVGKFQAMRLLLLGEPIGADEALRLGLVSEVVDDTQVEPRALALAARLANGPSAVQTLIKETVIAGMNLPLQQGLELERRAFALAFAWPDRSEGIAARLERREPCWSRQDKPT</sequence>
<dbReference type="Gene3D" id="3.90.226.10">
    <property type="entry name" value="2-enoyl-CoA Hydratase, Chain A, domain 1"/>
    <property type="match status" value="1"/>
</dbReference>
<reference evidence="4 5" key="1">
    <citation type="journal article" date="2014" name="FEMS Microbiol. Ecol.">
        <title>Sphaerotilus natans encrusted with nanoball-shaped Fe(III) oxide minerals formed by nitrate-reducing mixotrophic Fe(II) oxidation.</title>
        <authorList>
            <person name="Park S."/>
            <person name="Kim D.H."/>
            <person name="Lee J.H."/>
            <person name="Hur H.G."/>
        </authorList>
    </citation>
    <scope>NUCLEOTIDE SEQUENCE [LARGE SCALE GENOMIC DNA]</scope>
    <source>
        <strain evidence="4 5">DSM 6575</strain>
    </source>
</reference>
<dbReference type="PANTHER" id="PTHR11941">
    <property type="entry name" value="ENOYL-COA HYDRATASE-RELATED"/>
    <property type="match status" value="1"/>
</dbReference>
<dbReference type="PROSITE" id="PS00166">
    <property type="entry name" value="ENOYL_COA_HYDRATASE"/>
    <property type="match status" value="1"/>
</dbReference>
<dbReference type="PANTHER" id="PTHR11941:SF54">
    <property type="entry name" value="ENOYL-COA HYDRATASE, MITOCHONDRIAL"/>
    <property type="match status" value="1"/>
</dbReference>
<evidence type="ECO:0000256" key="3">
    <source>
        <dbReference type="RuleBase" id="RU003707"/>
    </source>
</evidence>
<proteinExistence type="inferred from homology"/>
<keyword evidence="5" id="KW-1185">Reference proteome</keyword>
<dbReference type="AlphaFoldDB" id="A0A059KGX3"/>
<dbReference type="CDD" id="cd06558">
    <property type="entry name" value="crotonase-like"/>
    <property type="match status" value="1"/>
</dbReference>
<dbReference type="PATRIC" id="fig|1286631.3.peg.3592"/>
<evidence type="ECO:0000256" key="1">
    <source>
        <dbReference type="ARBA" id="ARBA00005254"/>
    </source>
</evidence>
<dbReference type="RefSeq" id="WP_051632243.1">
    <property type="nucleotide sequence ID" value="NZ_AZRA01000118.1"/>
</dbReference>
<dbReference type="InterPro" id="IPR018376">
    <property type="entry name" value="Enoyl-CoA_hyd/isom_CS"/>
</dbReference>
<comment type="caution">
    <text evidence="4">The sequence shown here is derived from an EMBL/GenBank/DDBJ whole genome shotgun (WGS) entry which is preliminary data.</text>
</comment>
<keyword evidence="2" id="KW-0456">Lyase</keyword>
<dbReference type="Gene3D" id="1.10.12.10">
    <property type="entry name" value="Lyase 2-enoyl-coa Hydratase, Chain A, domain 2"/>
    <property type="match status" value="1"/>
</dbReference>
<comment type="similarity">
    <text evidence="1 3">Belongs to the enoyl-CoA hydratase/isomerase family.</text>
</comment>
<name>A0A059KGX3_9BURK</name>
<dbReference type="InterPro" id="IPR014748">
    <property type="entry name" value="Enoyl-CoA_hydra_C"/>
</dbReference>
<evidence type="ECO:0000256" key="2">
    <source>
        <dbReference type="ARBA" id="ARBA00023239"/>
    </source>
</evidence>
<protein>
    <recommendedName>
        <fullName evidence="6">Enoyl-CoA hydratase</fullName>
    </recommendedName>
</protein>
<dbReference type="InterPro" id="IPR029045">
    <property type="entry name" value="ClpP/crotonase-like_dom_sf"/>
</dbReference>
<dbReference type="GO" id="GO:0016829">
    <property type="term" value="F:lyase activity"/>
    <property type="evidence" value="ECO:0007669"/>
    <property type="project" value="UniProtKB-KW"/>
</dbReference>
<accession>A0A059KGX3</accession>
<dbReference type="InterPro" id="IPR001753">
    <property type="entry name" value="Enoyl-CoA_hydra/iso"/>
</dbReference>
<evidence type="ECO:0008006" key="6">
    <source>
        <dbReference type="Google" id="ProtNLM"/>
    </source>
</evidence>
<dbReference type="GO" id="GO:0006635">
    <property type="term" value="P:fatty acid beta-oxidation"/>
    <property type="evidence" value="ECO:0007669"/>
    <property type="project" value="TreeGrafter"/>
</dbReference>
<dbReference type="SUPFAM" id="SSF52096">
    <property type="entry name" value="ClpP/crotonase"/>
    <property type="match status" value="1"/>
</dbReference>
<evidence type="ECO:0000313" key="5">
    <source>
        <dbReference type="Proteomes" id="UP000026714"/>
    </source>
</evidence>
<dbReference type="eggNOG" id="COG1024">
    <property type="taxonomic scope" value="Bacteria"/>
</dbReference>
<evidence type="ECO:0000313" key="4">
    <source>
        <dbReference type="EMBL" id="KDB50701.1"/>
    </source>
</evidence>
<dbReference type="FunFam" id="3.90.226.10:FF:000009">
    <property type="entry name" value="Carnitinyl-CoA dehydratase"/>
    <property type="match status" value="1"/>
</dbReference>
<dbReference type="EMBL" id="AZRA01000118">
    <property type="protein sequence ID" value="KDB50701.1"/>
    <property type="molecule type" value="Genomic_DNA"/>
</dbReference>